<evidence type="ECO:0000313" key="3">
    <source>
        <dbReference type="Proteomes" id="UP000234748"/>
    </source>
</evidence>
<proteinExistence type="predicted"/>
<comment type="caution">
    <text evidence="2">The sequence shown here is derived from an EMBL/GenBank/DDBJ whole genome shotgun (WGS) entry which is preliminary data.</text>
</comment>
<evidence type="ECO:0000313" key="2">
    <source>
        <dbReference type="EMBL" id="PLT31022.1"/>
    </source>
</evidence>
<keyword evidence="1" id="KW-0175">Coiled coil</keyword>
<gene>
    <name evidence="2" type="ORF">CUU66_04240</name>
</gene>
<accession>A0A2N5M9J7</accession>
<organism evidence="2 3">
    <name type="scientific">Peribacillus deserti</name>
    <dbReference type="NCBI Taxonomy" id="673318"/>
    <lineage>
        <taxon>Bacteria</taxon>
        <taxon>Bacillati</taxon>
        <taxon>Bacillota</taxon>
        <taxon>Bacilli</taxon>
        <taxon>Bacillales</taxon>
        <taxon>Bacillaceae</taxon>
        <taxon>Peribacillus</taxon>
    </lineage>
</organism>
<name>A0A2N5M9J7_9BACI</name>
<dbReference type="AlphaFoldDB" id="A0A2N5M9J7"/>
<dbReference type="RefSeq" id="WP_101640434.1">
    <property type="nucleotide sequence ID" value="NZ_PGUY01000013.1"/>
</dbReference>
<dbReference type="Proteomes" id="UP000234748">
    <property type="component" value="Unassembled WGS sequence"/>
</dbReference>
<sequence>MIEKLISLSKKCWNDYEEFSRINGVKQALKTQEMREAMPILFFGDHKRYVNSKVKIITVGINPSRIEFPAQDPFRRFPDMKGIIKNKSNSDSFHNTYLHSLSNYFQSDPYLLWFNHYEQVLRGINASYFEEGLSENISLHTDLYSVFPTDPVWTTLEKEPKQQLAEHGIKMWRNLVDILQPDVILMSTSEEMTTKLGLQFTSGWNTIHSFHYKANGEDRRRPYEVKKRTLKLSNGKEVQLFFGAAGVTPFQLITNEQKRETGRTIMSSFKQECNKSFVQFMHPGAEHDGRKADGEIFPWNVGEHKRKFMVNNGKYVNDLADKEVKKVSLTFWGEWEAEAKIVQRLDGINGPRYLMQPFYEKPNNYIGRQNTDPFIFGDHFYYTCCRQYKKTRNDRLVPTLLTRLQFGSVILFGSNFEGGFVLDTVFVVSDDVRKHNKHNIDDIAEELSETYADVTLAPLYPEYYSEADVPAMNPSSTCLEDFETEEVTEDGTADDPSNLLFSLYKGINYYERGSANGMFSFFPSKPYDEQSIGFKRPTIQIDNFINDNLNMGFKNSYVSEQKVKELWMDVVNQVVEQGFVLGIQTELPEQIKEFGKVGSSLPEEESMIGSREEVPASRDDINGFVRAYRTLNINREDITNHYLHHKFYSNHKEFWFAPLAFKNVIPPLDPVYINKVHPWKSCYAFSYFFYKVPNGKLALKLELGPYKPENGSRNKLLKFLHEVDNATDRRFNITKGALVNKEAKTTRLVKAECEINDWNDEKEILNKMEQLLMAVEFDSLTKYAIDLFEKYNTSFHSMIGTQQ</sequence>
<protein>
    <submittedName>
        <fullName evidence="2">Uncharacterized protein</fullName>
    </submittedName>
</protein>
<keyword evidence="3" id="KW-1185">Reference proteome</keyword>
<reference evidence="2 3" key="1">
    <citation type="submission" date="2017-11" db="EMBL/GenBank/DDBJ databases">
        <title>Comparitive Functional Genomics of Dry Heat Resistant strains isolated from the Viking Spacecraft.</title>
        <authorList>
            <person name="Seuylemezian A."/>
            <person name="Cooper K."/>
            <person name="Vaishampayan P."/>
        </authorList>
    </citation>
    <scope>NUCLEOTIDE SEQUENCE [LARGE SCALE GENOMIC DNA]</scope>
    <source>
        <strain evidence="2 3">V1-29</strain>
    </source>
</reference>
<dbReference type="OrthoDB" id="6870466at2"/>
<dbReference type="EMBL" id="PGUY01000013">
    <property type="protein sequence ID" value="PLT31022.1"/>
    <property type="molecule type" value="Genomic_DNA"/>
</dbReference>
<evidence type="ECO:0000256" key="1">
    <source>
        <dbReference type="SAM" id="Coils"/>
    </source>
</evidence>
<feature type="coiled-coil region" evidence="1">
    <location>
        <begin position="741"/>
        <end position="768"/>
    </location>
</feature>